<proteinExistence type="predicted"/>
<dbReference type="Proteomes" id="UP001467690">
    <property type="component" value="Unassembled WGS sequence"/>
</dbReference>
<accession>A0ABV1REZ5</accession>
<name>A0ABV1REZ5_9ALTE</name>
<keyword evidence="2" id="KW-1185">Reference proteome</keyword>
<reference evidence="1 2" key="1">
    <citation type="submission" date="2024-06" db="EMBL/GenBank/DDBJ databases">
        <authorList>
            <person name="Chen R.Y."/>
        </authorList>
    </citation>
    <scope>NUCLEOTIDE SEQUENCE [LARGE SCALE GENOMIC DNA]</scope>
    <source>
        <strain evidence="1 2">D2</strain>
    </source>
</reference>
<protein>
    <submittedName>
        <fullName evidence="1">Uncharacterized protein</fullName>
    </submittedName>
</protein>
<evidence type="ECO:0000313" key="2">
    <source>
        <dbReference type="Proteomes" id="UP001467690"/>
    </source>
</evidence>
<dbReference type="EMBL" id="JBELOE010000119">
    <property type="protein sequence ID" value="MER2491493.1"/>
    <property type="molecule type" value="Genomic_DNA"/>
</dbReference>
<organism evidence="1 2">
    <name type="scientific">Catenovulum sediminis</name>
    <dbReference type="NCBI Taxonomy" id="1740262"/>
    <lineage>
        <taxon>Bacteria</taxon>
        <taxon>Pseudomonadati</taxon>
        <taxon>Pseudomonadota</taxon>
        <taxon>Gammaproteobacteria</taxon>
        <taxon>Alteromonadales</taxon>
        <taxon>Alteromonadaceae</taxon>
        <taxon>Catenovulum</taxon>
    </lineage>
</organism>
<sequence length="268" mass="31088">MSSTNYFTPTRIEKIVDYLAFARVKADLELVPKYPFFSGKPFPLGRCCEIRDAVYQLIVNDIKSNHSHEGLLLLINYMKQGHSLDKIWGGLRNLYFQNALQIGDYYLDVSNDTVNPNKPRVEVLPFSESGFAEITDFDTFVDIGQRYWQVTMYKNNVCSSLAPYMPVLCVEKNGQSWLAVNDYTIAFSRQSLFKKAEHILQKLPEPPKAVQHNWLTMVEQQTNIHINNQVTAEEYCHKYRRAGLYNDENFRNEIVKAFMLLPKVISPR</sequence>
<gene>
    <name evidence="1" type="ORF">ABS311_06320</name>
</gene>
<evidence type="ECO:0000313" key="1">
    <source>
        <dbReference type="EMBL" id="MER2491493.1"/>
    </source>
</evidence>
<comment type="caution">
    <text evidence="1">The sequence shown here is derived from an EMBL/GenBank/DDBJ whole genome shotgun (WGS) entry which is preliminary data.</text>
</comment>
<dbReference type="RefSeq" id="WP_350401091.1">
    <property type="nucleotide sequence ID" value="NZ_JBELOE010000119.1"/>
</dbReference>